<dbReference type="AlphaFoldDB" id="A0ABD0LH93"/>
<dbReference type="EMBL" id="JACVVK020000047">
    <property type="protein sequence ID" value="KAK7498959.1"/>
    <property type="molecule type" value="Genomic_DNA"/>
</dbReference>
<organism evidence="1 2">
    <name type="scientific">Batillaria attramentaria</name>
    <dbReference type="NCBI Taxonomy" id="370345"/>
    <lineage>
        <taxon>Eukaryota</taxon>
        <taxon>Metazoa</taxon>
        <taxon>Spiralia</taxon>
        <taxon>Lophotrochozoa</taxon>
        <taxon>Mollusca</taxon>
        <taxon>Gastropoda</taxon>
        <taxon>Caenogastropoda</taxon>
        <taxon>Sorbeoconcha</taxon>
        <taxon>Cerithioidea</taxon>
        <taxon>Batillariidae</taxon>
        <taxon>Batillaria</taxon>
    </lineage>
</organism>
<accession>A0ABD0LH93</accession>
<name>A0ABD0LH93_9CAEN</name>
<comment type="caution">
    <text evidence="1">The sequence shown here is derived from an EMBL/GenBank/DDBJ whole genome shotgun (WGS) entry which is preliminary data.</text>
</comment>
<proteinExistence type="predicted"/>
<keyword evidence="2" id="KW-1185">Reference proteome</keyword>
<sequence>MFQLCTHNSVSGQACRVRSHASMYLRIFMMIPPQLLTPIRWIIYGRTHTSVTFSWPVSQLRACKHFGIMDRGRALTWGSGTGDTRTVVKNFFSRRGAWTDARPIKRGGRQD</sequence>
<evidence type="ECO:0000313" key="1">
    <source>
        <dbReference type="EMBL" id="KAK7498959.1"/>
    </source>
</evidence>
<protein>
    <submittedName>
        <fullName evidence="1">Uncharacterized protein</fullName>
    </submittedName>
</protein>
<gene>
    <name evidence="1" type="ORF">BaRGS_00009768</name>
</gene>
<reference evidence="1 2" key="1">
    <citation type="journal article" date="2023" name="Sci. Data">
        <title>Genome assembly of the Korean intertidal mud-creeper Batillaria attramentaria.</title>
        <authorList>
            <person name="Patra A.K."/>
            <person name="Ho P.T."/>
            <person name="Jun S."/>
            <person name="Lee S.J."/>
            <person name="Kim Y."/>
            <person name="Won Y.J."/>
        </authorList>
    </citation>
    <scope>NUCLEOTIDE SEQUENCE [LARGE SCALE GENOMIC DNA]</scope>
    <source>
        <strain evidence="1">Wonlab-2016</strain>
    </source>
</reference>
<evidence type="ECO:0000313" key="2">
    <source>
        <dbReference type="Proteomes" id="UP001519460"/>
    </source>
</evidence>
<dbReference type="Proteomes" id="UP001519460">
    <property type="component" value="Unassembled WGS sequence"/>
</dbReference>